<dbReference type="AlphaFoldDB" id="A0A084W2P4"/>
<protein>
    <submittedName>
        <fullName evidence="1 2">Protein CBG01892</fullName>
    </submittedName>
</protein>
<accession>A0A084W2P4</accession>
<proteinExistence type="predicted"/>
<keyword evidence="3" id="KW-1185">Reference proteome</keyword>
<organism evidence="1">
    <name type="scientific">Anopheles sinensis</name>
    <name type="common">Mosquito</name>
    <dbReference type="NCBI Taxonomy" id="74873"/>
    <lineage>
        <taxon>Eukaryota</taxon>
        <taxon>Metazoa</taxon>
        <taxon>Ecdysozoa</taxon>
        <taxon>Arthropoda</taxon>
        <taxon>Hexapoda</taxon>
        <taxon>Insecta</taxon>
        <taxon>Pterygota</taxon>
        <taxon>Neoptera</taxon>
        <taxon>Endopterygota</taxon>
        <taxon>Diptera</taxon>
        <taxon>Nematocera</taxon>
        <taxon>Culicoidea</taxon>
        <taxon>Culicidae</taxon>
        <taxon>Anophelinae</taxon>
        <taxon>Anopheles</taxon>
    </lineage>
</organism>
<dbReference type="EMBL" id="KE525276">
    <property type="protein sequence ID" value="KFB44488.1"/>
    <property type="molecule type" value="Genomic_DNA"/>
</dbReference>
<reference evidence="2" key="2">
    <citation type="submission" date="2020-05" db="UniProtKB">
        <authorList>
            <consortium name="EnsemblMetazoa"/>
        </authorList>
    </citation>
    <scope>IDENTIFICATION</scope>
</reference>
<evidence type="ECO:0000313" key="3">
    <source>
        <dbReference type="Proteomes" id="UP000030765"/>
    </source>
</evidence>
<sequence length="118" mass="13003">MPICILHPSTRAVSRCSGHTEGRIAFRVHLVNATSDCNASEAWKFLPRTGTEGTETENQLDAIHPMLRPVIDSGFGTGTVFLLLSGFFPFDRIHRFVRFACGFSEAFPGSGLTPDQFE</sequence>
<reference evidence="1 3" key="1">
    <citation type="journal article" date="2014" name="BMC Genomics">
        <title>Genome sequence of Anopheles sinensis provides insight into genetics basis of mosquito competence for malaria parasites.</title>
        <authorList>
            <person name="Zhou D."/>
            <person name="Zhang D."/>
            <person name="Ding G."/>
            <person name="Shi L."/>
            <person name="Hou Q."/>
            <person name="Ye Y."/>
            <person name="Xu Y."/>
            <person name="Zhou H."/>
            <person name="Xiong C."/>
            <person name="Li S."/>
            <person name="Yu J."/>
            <person name="Hong S."/>
            <person name="Yu X."/>
            <person name="Zou P."/>
            <person name="Chen C."/>
            <person name="Chang X."/>
            <person name="Wang W."/>
            <person name="Lv Y."/>
            <person name="Sun Y."/>
            <person name="Ma L."/>
            <person name="Shen B."/>
            <person name="Zhu C."/>
        </authorList>
    </citation>
    <scope>NUCLEOTIDE SEQUENCE [LARGE SCALE GENOMIC DNA]</scope>
</reference>
<dbReference type="EnsemblMetazoa" id="ASIC012362-RA">
    <property type="protein sequence ID" value="ASIC012362-PA"/>
    <property type="gene ID" value="ASIC012362"/>
</dbReference>
<dbReference type="EMBL" id="ATLV01019663">
    <property type="status" value="NOT_ANNOTATED_CDS"/>
    <property type="molecule type" value="Genomic_DNA"/>
</dbReference>
<name>A0A084W2P4_ANOSI</name>
<gene>
    <name evidence="1" type="ORF">ZHAS_00012362</name>
</gene>
<dbReference type="Proteomes" id="UP000030765">
    <property type="component" value="Unassembled WGS sequence"/>
</dbReference>
<evidence type="ECO:0000313" key="1">
    <source>
        <dbReference type="EMBL" id="KFB44488.1"/>
    </source>
</evidence>
<dbReference type="VEuPathDB" id="VectorBase:ASIC012362"/>
<evidence type="ECO:0000313" key="2">
    <source>
        <dbReference type="EnsemblMetazoa" id="ASIC012362-PA"/>
    </source>
</evidence>